<dbReference type="EMBL" id="JYNL01000051">
    <property type="protein sequence ID" value="KMO71814.1"/>
    <property type="molecule type" value="Genomic_DNA"/>
</dbReference>
<name>A0A0J6VNP2_9MYCO</name>
<dbReference type="InterPro" id="IPR011234">
    <property type="entry name" value="Fumarylacetoacetase-like_C"/>
</dbReference>
<evidence type="ECO:0000256" key="1">
    <source>
        <dbReference type="ARBA" id="ARBA00023239"/>
    </source>
</evidence>
<evidence type="ECO:0000313" key="4">
    <source>
        <dbReference type="Proteomes" id="UP000036513"/>
    </source>
</evidence>
<gene>
    <name evidence="3" type="primary">tesE_3</name>
    <name evidence="3" type="ORF">MCHLDSM_04406</name>
</gene>
<dbReference type="Gene3D" id="3.90.850.10">
    <property type="entry name" value="Fumarylacetoacetase-like, C-terminal domain"/>
    <property type="match status" value="1"/>
</dbReference>
<dbReference type="SMR" id="A0A0J6VNP2"/>
<comment type="caution">
    <text evidence="3">The sequence shown here is derived from an EMBL/GenBank/DDBJ whole genome shotgun (WGS) entry which is preliminary data.</text>
</comment>
<proteinExistence type="predicted"/>
<dbReference type="Proteomes" id="UP000036513">
    <property type="component" value="Unassembled WGS sequence"/>
</dbReference>
<feature type="domain" description="Fumarylacetoacetase-like C-terminal" evidence="2">
    <location>
        <begin position="85"/>
        <end position="259"/>
    </location>
</feature>
<evidence type="ECO:0000313" key="3">
    <source>
        <dbReference type="EMBL" id="KMO71814.1"/>
    </source>
</evidence>
<dbReference type="GO" id="GO:0034856">
    <property type="term" value="F:2-hydroxyhexa-2,4-dienoate hydratase activity"/>
    <property type="evidence" value="ECO:0007669"/>
    <property type="project" value="UniProtKB-EC"/>
</dbReference>
<protein>
    <submittedName>
        <fullName evidence="3">2-hydroxyhexa-2,4-dienoate hydratase</fullName>
        <ecNumber evidence="3">4.2.1.132</ecNumber>
    </submittedName>
</protein>
<dbReference type="GO" id="GO:0005737">
    <property type="term" value="C:cytoplasm"/>
    <property type="evidence" value="ECO:0007669"/>
    <property type="project" value="TreeGrafter"/>
</dbReference>
<keyword evidence="1 3" id="KW-0456">Lyase</keyword>
<sequence>MLDNATRDAAAHMLRHAEQQCRPIDPLIDAYPDLDISDAYAIQRANIAERLTAGVQICGHKIGLSSPVMQQMMGVDEPDFGHLLTDMVVENGAAVDLSSLCHPRIEVEVAFVLGAALTGDCTPEDVLNATEYVCAAAELIDSRISNWRIGIIDTIADNASSGKFVLGPDRVAPDAVDLATVDAALHSGFGGRDVLVTRGSTSAVLGHPANAVAWLARTLSAYDVALEAGHIVLSGSCTRAVDVAKGDHFRAELTGLGEVFVEFI</sequence>
<organism evidence="3 4">
    <name type="scientific">Mycolicibacterium chlorophenolicum</name>
    <dbReference type="NCBI Taxonomy" id="37916"/>
    <lineage>
        <taxon>Bacteria</taxon>
        <taxon>Bacillati</taxon>
        <taxon>Actinomycetota</taxon>
        <taxon>Actinomycetes</taxon>
        <taxon>Mycobacteriales</taxon>
        <taxon>Mycobacteriaceae</taxon>
        <taxon>Mycolicibacterium</taxon>
    </lineage>
</organism>
<dbReference type="InterPro" id="IPR036663">
    <property type="entry name" value="Fumarylacetoacetase_C_sf"/>
</dbReference>
<reference evidence="3 4" key="1">
    <citation type="journal article" date="2015" name="Genome Biol. Evol.">
        <title>Characterization of Three Mycobacterium spp. with Potential Use in Bioremediation by Genome Sequencing and Comparative Genomics.</title>
        <authorList>
            <person name="Das S."/>
            <person name="Pettersson B.M."/>
            <person name="Behra P.R."/>
            <person name="Ramesh M."/>
            <person name="Dasgupta S."/>
            <person name="Bhattacharya A."/>
            <person name="Kirsebom L.A."/>
        </authorList>
    </citation>
    <scope>NUCLEOTIDE SEQUENCE [LARGE SCALE GENOMIC DNA]</scope>
    <source>
        <strain evidence="3 4">DSM 43826</strain>
    </source>
</reference>
<dbReference type="RefSeq" id="WP_048471732.1">
    <property type="nucleotide sequence ID" value="NZ_JYNL01000051.1"/>
</dbReference>
<dbReference type="PANTHER" id="PTHR30143:SF0">
    <property type="entry name" value="2-KETO-4-PENTENOATE HYDRATASE"/>
    <property type="match status" value="1"/>
</dbReference>
<accession>A0A0J6VNP2</accession>
<dbReference type="InterPro" id="IPR050772">
    <property type="entry name" value="Hydratase-Decarb/MhpD_sf"/>
</dbReference>
<dbReference type="STRING" id="37916.MCHLDSM_04406"/>
<evidence type="ECO:0000259" key="2">
    <source>
        <dbReference type="Pfam" id="PF01557"/>
    </source>
</evidence>
<dbReference type="GO" id="GO:0008684">
    <property type="term" value="F:2-oxopent-4-enoate hydratase activity"/>
    <property type="evidence" value="ECO:0007669"/>
    <property type="project" value="TreeGrafter"/>
</dbReference>
<dbReference type="Pfam" id="PF01557">
    <property type="entry name" value="FAA_hydrolase"/>
    <property type="match status" value="1"/>
</dbReference>
<dbReference type="AlphaFoldDB" id="A0A0J6VNP2"/>
<keyword evidence="4" id="KW-1185">Reference proteome</keyword>
<dbReference type="SUPFAM" id="SSF56529">
    <property type="entry name" value="FAH"/>
    <property type="match status" value="1"/>
</dbReference>
<dbReference type="PANTHER" id="PTHR30143">
    <property type="entry name" value="ACID HYDRATASE"/>
    <property type="match status" value="1"/>
</dbReference>
<dbReference type="PATRIC" id="fig|37916.4.peg.4381"/>
<dbReference type="EC" id="4.2.1.132" evidence="3"/>